<protein>
    <submittedName>
        <fullName evidence="2">Uncharacterized protein</fullName>
    </submittedName>
</protein>
<name>A0A117NH66_PICGL</name>
<evidence type="ECO:0000313" key="2">
    <source>
        <dbReference type="EMBL" id="KUM47903.1"/>
    </source>
</evidence>
<accession>A0A117NH66</accession>
<comment type="caution">
    <text evidence="2">The sequence shown here is derived from an EMBL/GenBank/DDBJ whole genome shotgun (WGS) entry which is preliminary data.</text>
</comment>
<keyword evidence="2" id="KW-0496">Mitochondrion</keyword>
<organism evidence="2">
    <name type="scientific">Picea glauca</name>
    <name type="common">White spruce</name>
    <name type="synonym">Pinus glauca</name>
    <dbReference type="NCBI Taxonomy" id="3330"/>
    <lineage>
        <taxon>Eukaryota</taxon>
        <taxon>Viridiplantae</taxon>
        <taxon>Streptophyta</taxon>
        <taxon>Embryophyta</taxon>
        <taxon>Tracheophyta</taxon>
        <taxon>Spermatophyta</taxon>
        <taxon>Pinopsida</taxon>
        <taxon>Pinidae</taxon>
        <taxon>Conifers I</taxon>
        <taxon>Pinales</taxon>
        <taxon>Pinaceae</taxon>
        <taxon>Picea</taxon>
    </lineage>
</organism>
<geneLocation type="mitochondrion" evidence="2"/>
<reference evidence="2" key="1">
    <citation type="journal article" date="2015" name="Genome Biol. Evol.">
        <title>Organellar Genomes of White Spruce (Picea glauca): Assembly and Annotation.</title>
        <authorList>
            <person name="Jackman S.D."/>
            <person name="Warren R.L."/>
            <person name="Gibb E.A."/>
            <person name="Vandervalk B.P."/>
            <person name="Mohamadi H."/>
            <person name="Chu J."/>
            <person name="Raymond A."/>
            <person name="Pleasance S."/>
            <person name="Coope R."/>
            <person name="Wildung M.R."/>
            <person name="Ritland C.E."/>
            <person name="Bousquet J."/>
            <person name="Jones S.J."/>
            <person name="Bohlmann J."/>
            <person name="Birol I."/>
        </authorList>
    </citation>
    <scope>NUCLEOTIDE SEQUENCE [LARGE SCALE GENOMIC DNA]</scope>
    <source>
        <tissue evidence="2">Flushing bud</tissue>
    </source>
</reference>
<dbReference type="AlphaFoldDB" id="A0A117NH66"/>
<feature type="region of interest" description="Disordered" evidence="1">
    <location>
        <begin position="1"/>
        <end position="20"/>
    </location>
</feature>
<sequence length="50" mass="5601">MTCSYRNCTDTQPSISTPDLDPLPRPIWNLGWECSLPGIDGRNNENALHT</sequence>
<gene>
    <name evidence="2" type="ORF">ABT39_MTgene4898</name>
</gene>
<proteinExistence type="predicted"/>
<evidence type="ECO:0000256" key="1">
    <source>
        <dbReference type="SAM" id="MobiDB-lite"/>
    </source>
</evidence>
<dbReference type="EMBL" id="LKAM01000006">
    <property type="protein sequence ID" value="KUM47903.1"/>
    <property type="molecule type" value="Genomic_DNA"/>
</dbReference>
<feature type="compositionally biased region" description="Polar residues" evidence="1">
    <location>
        <begin position="1"/>
        <end position="17"/>
    </location>
</feature>